<dbReference type="EMBL" id="JAGEOJ010000001">
    <property type="protein sequence ID" value="MBO2445816.1"/>
    <property type="molecule type" value="Genomic_DNA"/>
</dbReference>
<reference evidence="2" key="1">
    <citation type="submission" date="2021-03" db="EMBL/GenBank/DDBJ databases">
        <authorList>
            <person name="Kanchanasin P."/>
            <person name="Saeng-In P."/>
            <person name="Phongsopitanun W."/>
            <person name="Yuki M."/>
            <person name="Kudo T."/>
            <person name="Ohkuma M."/>
            <person name="Tanasupawat S."/>
        </authorList>
    </citation>
    <scope>NUCLEOTIDE SEQUENCE</scope>
    <source>
        <strain evidence="2">GKU 128</strain>
    </source>
</reference>
<accession>A0A939PC85</accession>
<comment type="caution">
    <text evidence="2">The sequence shown here is derived from an EMBL/GenBank/DDBJ whole genome shotgun (WGS) entry which is preliminary data.</text>
</comment>
<dbReference type="AlphaFoldDB" id="A0A939PC85"/>
<dbReference type="InterPro" id="IPR029063">
    <property type="entry name" value="SAM-dependent_MTases_sf"/>
</dbReference>
<dbReference type="SUPFAM" id="SSF53335">
    <property type="entry name" value="S-adenosyl-L-methionine-dependent methyltransferases"/>
    <property type="match status" value="1"/>
</dbReference>
<dbReference type="Proteomes" id="UP000669179">
    <property type="component" value="Unassembled WGS sequence"/>
</dbReference>
<feature type="domain" description="Methyltransferase" evidence="1">
    <location>
        <begin position="37"/>
        <end position="142"/>
    </location>
</feature>
<gene>
    <name evidence="2" type="ORF">J4573_01815</name>
</gene>
<dbReference type="InterPro" id="IPR025714">
    <property type="entry name" value="Methyltranfer_dom"/>
</dbReference>
<protein>
    <submittedName>
        <fullName evidence="2">Methyltransferase domain-containing protein</fullName>
    </submittedName>
</protein>
<dbReference type="CDD" id="cd02440">
    <property type="entry name" value="AdoMet_MTases"/>
    <property type="match status" value="1"/>
</dbReference>
<keyword evidence="2" id="KW-0489">Methyltransferase</keyword>
<keyword evidence="2" id="KW-0808">Transferase</keyword>
<name>A0A939PC85_9ACTN</name>
<dbReference type="PANTHER" id="PTHR43861">
    <property type="entry name" value="TRANS-ACONITATE 2-METHYLTRANSFERASE-RELATED"/>
    <property type="match status" value="1"/>
</dbReference>
<dbReference type="PANTHER" id="PTHR43861:SF1">
    <property type="entry name" value="TRANS-ACONITATE 2-METHYLTRANSFERASE"/>
    <property type="match status" value="1"/>
</dbReference>
<proteinExistence type="predicted"/>
<evidence type="ECO:0000259" key="1">
    <source>
        <dbReference type="Pfam" id="PF13847"/>
    </source>
</evidence>
<dbReference type="Gene3D" id="3.40.50.150">
    <property type="entry name" value="Vaccinia Virus protein VP39"/>
    <property type="match status" value="1"/>
</dbReference>
<dbReference type="Pfam" id="PF13847">
    <property type="entry name" value="Methyltransf_31"/>
    <property type="match status" value="1"/>
</dbReference>
<evidence type="ECO:0000313" key="2">
    <source>
        <dbReference type="EMBL" id="MBO2445816.1"/>
    </source>
</evidence>
<organism evidence="2 3">
    <name type="scientific">Actinomadura barringtoniae</name>
    <dbReference type="NCBI Taxonomy" id="1427535"/>
    <lineage>
        <taxon>Bacteria</taxon>
        <taxon>Bacillati</taxon>
        <taxon>Actinomycetota</taxon>
        <taxon>Actinomycetes</taxon>
        <taxon>Streptosporangiales</taxon>
        <taxon>Thermomonosporaceae</taxon>
        <taxon>Actinomadura</taxon>
    </lineage>
</organism>
<evidence type="ECO:0000313" key="3">
    <source>
        <dbReference type="Proteomes" id="UP000669179"/>
    </source>
</evidence>
<dbReference type="RefSeq" id="WP_208253408.1">
    <property type="nucleotide sequence ID" value="NZ_JAGEOJ010000001.1"/>
</dbReference>
<dbReference type="GO" id="GO:0008168">
    <property type="term" value="F:methyltransferase activity"/>
    <property type="evidence" value="ECO:0007669"/>
    <property type="project" value="UniProtKB-KW"/>
</dbReference>
<sequence length="266" mass="28984">MSTQATYTHGFHTTVLSAHSWRTVENSAAYLIEHLRPEDTVLDIGCGPGTITAGIAERVAAVTAADSSEEVLAKARAEIEARGLRNVSFAAEDVHALSFADDTFDVVHAHQVLQHVGDPVHALEEMRRVCKPGGIVAARDADFGAMIWYPSPPGMDDWLPVYYAVARGNGGEPNGGRMLKAWAMRAGFTDVAASSSTWCYSTPEEREWWSESWGGRLLNSSVADHAVAGGHATREDLQRIYDGWKQWAAAEDGWYSVTHGEIICRA</sequence>
<dbReference type="GO" id="GO:0032259">
    <property type="term" value="P:methylation"/>
    <property type="evidence" value="ECO:0007669"/>
    <property type="project" value="UniProtKB-KW"/>
</dbReference>
<keyword evidence="3" id="KW-1185">Reference proteome</keyword>